<accession>A0ABY4DZ69</accession>
<dbReference type="PANTHER" id="PTHR30023:SF0">
    <property type="entry name" value="PENICILLIN-SENSITIVE CARBOXYPEPTIDASE A"/>
    <property type="match status" value="1"/>
</dbReference>
<reference evidence="4 5" key="1">
    <citation type="journal article" date="2022" name="Res Sq">
        <title>Evolution of multicellular longitudinally dividing oral cavity symbionts (Neisseriaceae).</title>
        <authorList>
            <person name="Nyongesa S."/>
            <person name="Weber P."/>
            <person name="Bernet E."/>
            <person name="Pullido F."/>
            <person name="Nieckarz M."/>
            <person name="Delaby M."/>
            <person name="Nieves C."/>
            <person name="Viehboeck T."/>
            <person name="Krause N."/>
            <person name="Rivera-Millot A."/>
            <person name="Nakamura A."/>
            <person name="Vischer N."/>
            <person name="VanNieuwenhze M."/>
            <person name="Brun Y."/>
            <person name="Cava F."/>
            <person name="Bulgheresi S."/>
            <person name="Veyrier F."/>
        </authorList>
    </citation>
    <scope>NUCLEOTIDE SEQUENCE [LARGE SCALE GENOMIC DNA]</scope>
    <source>
        <strain evidence="4 5">SN4</strain>
    </source>
</reference>
<dbReference type="InterPro" id="IPR012338">
    <property type="entry name" value="Beta-lactam/transpept-like"/>
</dbReference>
<dbReference type="Gene3D" id="3.40.710.10">
    <property type="entry name" value="DD-peptidase/beta-lactamase superfamily"/>
    <property type="match status" value="2"/>
</dbReference>
<keyword evidence="3" id="KW-0732">Signal</keyword>
<sequence>MKQINNPLNMLNKKLIHLFHHQPKPLFSLTLAALAVVCSPTALALDLSGLKDNEVAVFVQNMDTGRTIAEHRADAAMNPASTMKLLTAWYSLNRLSPDYRIRTYWHSKAKIENGVLQGDLVWRGSGDPTLDHNALQEMMQQLQAAGVRHIQGQLVLDKSLWQSVPTAEAFHDDSDAAFTVDPDTHMLDYHVVWLQFTNQEQERWKLFPQLAGVNVDDSQLRWNGQKNCGLLKNRVQSQWLGSTILLKGSINAACTDQTMYSKGVVGDEFVYRAFSGLWRGMGGMGADSYRVSTTPIAAGRILAKHQSEPVAKVVETMNKYSNNVIARSLVMLSDTGNKVEATQALQQLQQQMNSDGINDGQLVLENGSGLSRRERVSARMMGSLLNKAYHSPYREPFWNSLPIAGVDGTLRKRFKPLTGRLHLKTGTLDNVHALAGYGVDDAGQTLAIVVMVNGKDTPQTLTQMDNVVTKIMAMPH</sequence>
<dbReference type="GO" id="GO:0009002">
    <property type="term" value="F:serine-type D-Ala-D-Ala carboxypeptidase activity"/>
    <property type="evidence" value="ECO:0007669"/>
    <property type="project" value="UniProtKB-EC"/>
</dbReference>
<name>A0ABY4DZ69_9NEIS</name>
<dbReference type="RefSeq" id="WP_058357940.1">
    <property type="nucleotide sequence ID" value="NZ_CABKVG010000010.1"/>
</dbReference>
<dbReference type="PRINTS" id="PR00922">
    <property type="entry name" value="DADACBPTASE3"/>
</dbReference>
<dbReference type="EMBL" id="CP091511">
    <property type="protein sequence ID" value="UOO88378.1"/>
    <property type="molecule type" value="Genomic_DNA"/>
</dbReference>
<dbReference type="PANTHER" id="PTHR30023">
    <property type="entry name" value="D-ALANYL-D-ALANINE CARBOXYPEPTIDASE"/>
    <property type="match status" value="1"/>
</dbReference>
<keyword evidence="5" id="KW-1185">Reference proteome</keyword>
<dbReference type="NCBIfam" id="TIGR00666">
    <property type="entry name" value="PBP4"/>
    <property type="match status" value="1"/>
</dbReference>
<dbReference type="Gene3D" id="3.50.80.20">
    <property type="entry name" value="D-Ala-D-Ala carboxypeptidase C, peptidase S13"/>
    <property type="match status" value="1"/>
</dbReference>
<evidence type="ECO:0000256" key="1">
    <source>
        <dbReference type="ARBA" id="ARBA00006096"/>
    </source>
</evidence>
<dbReference type="Proteomes" id="UP000832011">
    <property type="component" value="Chromosome"/>
</dbReference>
<dbReference type="EC" id="3.4.16.4" evidence="4"/>
<proteinExistence type="inferred from homology"/>
<feature type="chain" id="PRO_5046446652" evidence="3">
    <location>
        <begin position="45"/>
        <end position="476"/>
    </location>
</feature>
<organism evidence="4 5">
    <name type="scientific">Vitreoscilla massiliensis</name>
    <dbReference type="NCBI Taxonomy" id="1689272"/>
    <lineage>
        <taxon>Bacteria</taxon>
        <taxon>Pseudomonadati</taxon>
        <taxon>Pseudomonadota</taxon>
        <taxon>Betaproteobacteria</taxon>
        <taxon>Neisseriales</taxon>
        <taxon>Neisseriaceae</taxon>
        <taxon>Vitreoscilla</taxon>
    </lineage>
</organism>
<dbReference type="Pfam" id="PF02113">
    <property type="entry name" value="Peptidase_S13"/>
    <property type="match status" value="1"/>
</dbReference>
<keyword evidence="4" id="KW-0645">Protease</keyword>
<evidence type="ECO:0000256" key="3">
    <source>
        <dbReference type="SAM" id="SignalP"/>
    </source>
</evidence>
<keyword evidence="4" id="KW-0121">Carboxypeptidase</keyword>
<protein>
    <submittedName>
        <fullName evidence="4">D-alanyl-D-alanine carboxypeptidase/D-alanyl-D-alanine-endopeptidase</fullName>
        <ecNumber evidence="4">3.4.16.4</ecNumber>
    </submittedName>
</protein>
<gene>
    <name evidence="4" type="primary">dacB</name>
    <name evidence="4" type="ORF">LVJ82_12965</name>
</gene>
<dbReference type="SUPFAM" id="SSF56601">
    <property type="entry name" value="beta-lactamase/transpeptidase-like"/>
    <property type="match status" value="1"/>
</dbReference>
<dbReference type="InterPro" id="IPR000667">
    <property type="entry name" value="Peptidase_S13"/>
</dbReference>
<evidence type="ECO:0000256" key="2">
    <source>
        <dbReference type="ARBA" id="ARBA00022801"/>
    </source>
</evidence>
<evidence type="ECO:0000313" key="4">
    <source>
        <dbReference type="EMBL" id="UOO88378.1"/>
    </source>
</evidence>
<keyword evidence="2 4" id="KW-0378">Hydrolase</keyword>
<comment type="similarity">
    <text evidence="1">Belongs to the peptidase S13 family.</text>
</comment>
<feature type="signal peptide" evidence="3">
    <location>
        <begin position="1"/>
        <end position="44"/>
    </location>
</feature>
<evidence type="ECO:0000313" key="5">
    <source>
        <dbReference type="Proteomes" id="UP000832011"/>
    </source>
</evidence>